<gene>
    <name evidence="3" type="ORF">SSS_1340</name>
</gene>
<proteinExistence type="predicted"/>
<keyword evidence="2" id="KW-0472">Membrane</keyword>
<dbReference type="Proteomes" id="UP000070412">
    <property type="component" value="Unassembled WGS sequence"/>
</dbReference>
<dbReference type="EMBL" id="WVUK01000043">
    <property type="protein sequence ID" value="KAF7495937.1"/>
    <property type="molecule type" value="Genomic_DNA"/>
</dbReference>
<sequence>MQLDKQTNRCRSLLGQPCHLDSLSDDFALLQSNQSLVCRNGMFVCKPNHYPDPMWTHCQSSIQQCRTNQQCQMFSDYHRICRENEINEKFCVCDEKSHENLLTLQCIPSNSRISSFIMMPFFLLPTFLMIIIVAYVGNRVFRSNQTPSAPDLVHRSLPDQSSRRIDVTQSISQSEQSNRNNIENKLRPSTSMDFDRPPCYELAIGDKQNHSKFLEPKNIGDQN</sequence>
<dbReference type="AlphaFoldDB" id="A0A834RHM7"/>
<reference evidence="4" key="3">
    <citation type="submission" date="2022-06" db="UniProtKB">
        <authorList>
            <consortium name="EnsemblMetazoa"/>
        </authorList>
    </citation>
    <scope>IDENTIFICATION</scope>
</reference>
<protein>
    <submittedName>
        <fullName evidence="3 4">Uncharacterized protein</fullName>
    </submittedName>
</protein>
<organism evidence="3">
    <name type="scientific">Sarcoptes scabiei</name>
    <name type="common">Itch mite</name>
    <name type="synonym">Acarus scabiei</name>
    <dbReference type="NCBI Taxonomy" id="52283"/>
    <lineage>
        <taxon>Eukaryota</taxon>
        <taxon>Metazoa</taxon>
        <taxon>Ecdysozoa</taxon>
        <taxon>Arthropoda</taxon>
        <taxon>Chelicerata</taxon>
        <taxon>Arachnida</taxon>
        <taxon>Acari</taxon>
        <taxon>Acariformes</taxon>
        <taxon>Sarcoptiformes</taxon>
        <taxon>Astigmata</taxon>
        <taxon>Psoroptidia</taxon>
        <taxon>Sarcoptoidea</taxon>
        <taxon>Sarcoptidae</taxon>
        <taxon>Sarcoptinae</taxon>
        <taxon>Sarcoptes</taxon>
    </lineage>
</organism>
<keyword evidence="5" id="KW-1185">Reference proteome</keyword>
<accession>A0A834RHM7</accession>
<keyword evidence="2" id="KW-1133">Transmembrane helix</keyword>
<feature type="compositionally biased region" description="Basic and acidic residues" evidence="1">
    <location>
        <begin position="152"/>
        <end position="166"/>
    </location>
</feature>
<feature type="compositionally biased region" description="Polar residues" evidence="1">
    <location>
        <begin position="167"/>
        <end position="192"/>
    </location>
</feature>
<dbReference type="EnsemblMetazoa" id="SSS_1340s_mrna">
    <property type="protein sequence ID" value="KAF7495937.1"/>
    <property type="gene ID" value="SSS_1340"/>
</dbReference>
<reference evidence="3" key="2">
    <citation type="submission" date="2020-01" db="EMBL/GenBank/DDBJ databases">
        <authorList>
            <person name="Korhonen P.K.K."/>
            <person name="Guangxu M.G."/>
            <person name="Wang T.W."/>
            <person name="Stroehlein A.J.S."/>
            <person name="Young N.D."/>
            <person name="Ang C.-S.A."/>
            <person name="Fernando D.W.F."/>
            <person name="Lu H.L."/>
            <person name="Taylor S.T."/>
            <person name="Ehtesham M.E.M."/>
            <person name="Najaraj S.H.N."/>
            <person name="Harsha G.H.G."/>
            <person name="Madugundu A.M."/>
            <person name="Renuse S.R."/>
            <person name="Holt D.H."/>
            <person name="Pandey A.P."/>
            <person name="Papenfuss A.P."/>
            <person name="Gasser R.B.G."/>
            <person name="Fischer K.F."/>
        </authorList>
    </citation>
    <scope>NUCLEOTIDE SEQUENCE</scope>
    <source>
        <strain evidence="3">SSS_KF_BRIS2020</strain>
    </source>
</reference>
<dbReference type="OrthoDB" id="10445314at2759"/>
<name>A0A834RHM7_SARSC</name>
<evidence type="ECO:0000313" key="4">
    <source>
        <dbReference type="EnsemblMetazoa" id="KAF7495937.1"/>
    </source>
</evidence>
<keyword evidence="2" id="KW-0812">Transmembrane</keyword>
<evidence type="ECO:0000313" key="3">
    <source>
        <dbReference type="EMBL" id="KAF7495937.1"/>
    </source>
</evidence>
<reference evidence="5" key="1">
    <citation type="journal article" date="2020" name="PLoS Negl. Trop. Dis.">
        <title>High-quality nuclear genome for Sarcoptes scabiei-A critical resource for a neglected parasite.</title>
        <authorList>
            <person name="Korhonen P.K."/>
            <person name="Gasser R.B."/>
            <person name="Ma G."/>
            <person name="Wang T."/>
            <person name="Stroehlein A.J."/>
            <person name="Young N.D."/>
            <person name="Ang C.S."/>
            <person name="Fernando D.D."/>
            <person name="Lu H.C."/>
            <person name="Taylor S."/>
            <person name="Reynolds S.L."/>
            <person name="Mofiz E."/>
            <person name="Najaraj S.H."/>
            <person name="Gowda H."/>
            <person name="Madugundu A."/>
            <person name="Renuse S."/>
            <person name="Holt D."/>
            <person name="Pandey A."/>
            <person name="Papenfuss A.T."/>
            <person name="Fischer K."/>
        </authorList>
    </citation>
    <scope>NUCLEOTIDE SEQUENCE [LARGE SCALE GENOMIC DNA]</scope>
</reference>
<evidence type="ECO:0000256" key="1">
    <source>
        <dbReference type="SAM" id="MobiDB-lite"/>
    </source>
</evidence>
<feature type="transmembrane region" description="Helical" evidence="2">
    <location>
        <begin position="116"/>
        <end position="136"/>
    </location>
</feature>
<feature type="region of interest" description="Disordered" evidence="1">
    <location>
        <begin position="147"/>
        <end position="194"/>
    </location>
</feature>
<evidence type="ECO:0000313" key="5">
    <source>
        <dbReference type="Proteomes" id="UP000070412"/>
    </source>
</evidence>
<evidence type="ECO:0000256" key="2">
    <source>
        <dbReference type="SAM" id="Phobius"/>
    </source>
</evidence>